<keyword evidence="9" id="KW-0233">DNA recombination</keyword>
<evidence type="ECO:0000256" key="9">
    <source>
        <dbReference type="ARBA" id="ARBA00023172"/>
    </source>
</evidence>
<dbReference type="InterPro" id="IPR011932">
    <property type="entry name" value="Recomb_XerD"/>
</dbReference>
<keyword evidence="10" id="KW-0131">Cell cycle</keyword>
<evidence type="ECO:0000256" key="6">
    <source>
        <dbReference type="ARBA" id="ARBA00022829"/>
    </source>
</evidence>
<evidence type="ECO:0000256" key="1">
    <source>
        <dbReference type="ARBA" id="ARBA00004496"/>
    </source>
</evidence>
<dbReference type="GO" id="GO:0005737">
    <property type="term" value="C:cytoplasm"/>
    <property type="evidence" value="ECO:0007669"/>
    <property type="project" value="UniProtKB-SubCell"/>
</dbReference>
<proteinExistence type="inferred from homology"/>
<reference evidence="13" key="1">
    <citation type="journal article" date="2015" name="Nature">
        <title>Complex archaea that bridge the gap between prokaryotes and eukaryotes.</title>
        <authorList>
            <person name="Spang A."/>
            <person name="Saw J.H."/>
            <person name="Jorgensen S.L."/>
            <person name="Zaremba-Niedzwiedzka K."/>
            <person name="Martijn J."/>
            <person name="Lind A.E."/>
            <person name="van Eijk R."/>
            <person name="Schleper C."/>
            <person name="Guy L."/>
            <person name="Ettema T.J."/>
        </authorList>
    </citation>
    <scope>NUCLEOTIDE SEQUENCE</scope>
</reference>
<sequence>MKNLSSSPEEILQVFLEFLSVEKGLSSNTVLSYSRDMKKLFQFFQKEKIHWLKAGEENLIRFIHHQSRSNLSARSLARLISSLKSFYKFLVLDGMIKKNPAVNLSSPKTWFSLPKFLTMNEVDLLLNQPDEKDIHGIRDKAMLELLYATGLRVSELVTLKLKDLNLEDGFLLCMGKGGKERIVPIGDSATRAIGRYLDEARPLLLKQPDNFLFLTRRGSAFTRQGFWKLLKSYVKKAGLDVKISPHVLRHTFATHLLERGADLRSVQLMLGHSQITTTQIYTHVSRQQLRRIYDKFHPRA</sequence>
<dbReference type="InterPro" id="IPR044068">
    <property type="entry name" value="CB"/>
</dbReference>
<dbReference type="InterPro" id="IPR050090">
    <property type="entry name" value="Tyrosine_recombinase_XerCD"/>
</dbReference>
<dbReference type="PANTHER" id="PTHR30349">
    <property type="entry name" value="PHAGE INTEGRASE-RELATED"/>
    <property type="match status" value="1"/>
</dbReference>
<dbReference type="Pfam" id="PF02899">
    <property type="entry name" value="Phage_int_SAM_1"/>
    <property type="match status" value="1"/>
</dbReference>
<gene>
    <name evidence="13" type="ORF">LCGC14_1063240</name>
</gene>
<dbReference type="NCBIfam" id="NF040815">
    <property type="entry name" value="recomb_XerA_Arch"/>
    <property type="match status" value="1"/>
</dbReference>
<dbReference type="GO" id="GO:0003677">
    <property type="term" value="F:DNA binding"/>
    <property type="evidence" value="ECO:0007669"/>
    <property type="project" value="UniProtKB-KW"/>
</dbReference>
<dbReference type="GO" id="GO:0051301">
    <property type="term" value="P:cell division"/>
    <property type="evidence" value="ECO:0007669"/>
    <property type="project" value="UniProtKB-KW"/>
</dbReference>
<evidence type="ECO:0000256" key="7">
    <source>
        <dbReference type="ARBA" id="ARBA00022908"/>
    </source>
</evidence>
<evidence type="ECO:0000259" key="11">
    <source>
        <dbReference type="PROSITE" id="PS51898"/>
    </source>
</evidence>
<evidence type="ECO:0000256" key="3">
    <source>
        <dbReference type="ARBA" id="ARBA00015810"/>
    </source>
</evidence>
<comment type="caution">
    <text evidence="13">The sequence shown here is derived from an EMBL/GenBank/DDBJ whole genome shotgun (WGS) entry which is preliminary data.</text>
</comment>
<feature type="domain" description="Tyr recombinase" evidence="11">
    <location>
        <begin position="112"/>
        <end position="294"/>
    </location>
</feature>
<dbReference type="PANTHER" id="PTHR30349:SF81">
    <property type="entry name" value="TYROSINE RECOMBINASE XERC"/>
    <property type="match status" value="1"/>
</dbReference>
<keyword evidence="5" id="KW-0132">Cell division</keyword>
<evidence type="ECO:0000259" key="12">
    <source>
        <dbReference type="PROSITE" id="PS51900"/>
    </source>
</evidence>
<dbReference type="EMBL" id="LAZR01004525">
    <property type="protein sequence ID" value="KKN07807.1"/>
    <property type="molecule type" value="Genomic_DNA"/>
</dbReference>
<accession>A0A0F9N7H1</accession>
<dbReference type="GO" id="GO:0009009">
    <property type="term" value="F:site-specific recombinase activity"/>
    <property type="evidence" value="ECO:0007669"/>
    <property type="project" value="InterPro"/>
</dbReference>
<dbReference type="InterPro" id="IPR013762">
    <property type="entry name" value="Integrase-like_cat_sf"/>
</dbReference>
<evidence type="ECO:0000256" key="4">
    <source>
        <dbReference type="ARBA" id="ARBA00022490"/>
    </source>
</evidence>
<dbReference type="InterPro" id="IPR011010">
    <property type="entry name" value="DNA_brk_join_enz"/>
</dbReference>
<dbReference type="SUPFAM" id="SSF47823">
    <property type="entry name" value="lambda integrase-like, N-terminal domain"/>
    <property type="match status" value="1"/>
</dbReference>
<organism evidence="13">
    <name type="scientific">marine sediment metagenome</name>
    <dbReference type="NCBI Taxonomy" id="412755"/>
    <lineage>
        <taxon>unclassified sequences</taxon>
        <taxon>metagenomes</taxon>
        <taxon>ecological metagenomes</taxon>
    </lineage>
</organism>
<evidence type="ECO:0000256" key="5">
    <source>
        <dbReference type="ARBA" id="ARBA00022618"/>
    </source>
</evidence>
<keyword evidence="8" id="KW-0238">DNA-binding</keyword>
<evidence type="ECO:0000256" key="10">
    <source>
        <dbReference type="ARBA" id="ARBA00023306"/>
    </source>
</evidence>
<dbReference type="InterPro" id="IPR002104">
    <property type="entry name" value="Integrase_catalytic"/>
</dbReference>
<dbReference type="CDD" id="cd00798">
    <property type="entry name" value="INT_XerDC_C"/>
    <property type="match status" value="1"/>
</dbReference>
<dbReference type="GO" id="GO:0006310">
    <property type="term" value="P:DNA recombination"/>
    <property type="evidence" value="ECO:0007669"/>
    <property type="project" value="UniProtKB-KW"/>
</dbReference>
<dbReference type="HAMAP" id="MF_01808">
    <property type="entry name" value="Recomb_XerC_XerD"/>
    <property type="match status" value="1"/>
</dbReference>
<comment type="similarity">
    <text evidence="2">Belongs to the 'phage' integrase family. XerD subfamily.</text>
</comment>
<dbReference type="GO" id="GO:0007059">
    <property type="term" value="P:chromosome segregation"/>
    <property type="evidence" value="ECO:0007669"/>
    <property type="project" value="UniProtKB-KW"/>
</dbReference>
<evidence type="ECO:0000256" key="8">
    <source>
        <dbReference type="ARBA" id="ARBA00023125"/>
    </source>
</evidence>
<keyword evidence="4" id="KW-0963">Cytoplasm</keyword>
<dbReference type="AlphaFoldDB" id="A0A0F9N7H1"/>
<dbReference type="InterPro" id="IPR023009">
    <property type="entry name" value="Tyrosine_recombinase_XerC/XerD"/>
</dbReference>
<dbReference type="SUPFAM" id="SSF56349">
    <property type="entry name" value="DNA breaking-rejoining enzymes"/>
    <property type="match status" value="1"/>
</dbReference>
<dbReference type="NCBIfam" id="NF001399">
    <property type="entry name" value="PRK00283.1"/>
    <property type="match status" value="1"/>
</dbReference>
<comment type="subcellular location">
    <subcellularLocation>
        <location evidence="1">Cytoplasm</location>
    </subcellularLocation>
</comment>
<evidence type="ECO:0000256" key="2">
    <source>
        <dbReference type="ARBA" id="ARBA00010450"/>
    </source>
</evidence>
<dbReference type="HAMAP" id="MF_01807">
    <property type="entry name" value="Recomb_XerD"/>
    <property type="match status" value="1"/>
</dbReference>
<dbReference type="PROSITE" id="PS51898">
    <property type="entry name" value="TYR_RECOMBINASE"/>
    <property type="match status" value="1"/>
</dbReference>
<dbReference type="InterPro" id="IPR010998">
    <property type="entry name" value="Integrase_recombinase_N"/>
</dbReference>
<dbReference type="NCBIfam" id="TIGR02225">
    <property type="entry name" value="recomb_XerD"/>
    <property type="match status" value="1"/>
</dbReference>
<name>A0A0F9N7H1_9ZZZZ</name>
<dbReference type="PROSITE" id="PS51900">
    <property type="entry name" value="CB"/>
    <property type="match status" value="1"/>
</dbReference>
<protein>
    <recommendedName>
        <fullName evidence="3">Tyrosine recombinase XerD</fullName>
    </recommendedName>
</protein>
<dbReference type="Pfam" id="PF00589">
    <property type="entry name" value="Phage_integrase"/>
    <property type="match status" value="1"/>
</dbReference>
<dbReference type="Gene3D" id="1.10.443.10">
    <property type="entry name" value="Intergrase catalytic core"/>
    <property type="match status" value="1"/>
</dbReference>
<dbReference type="Gene3D" id="1.10.150.130">
    <property type="match status" value="1"/>
</dbReference>
<feature type="domain" description="Core-binding (CB)" evidence="12">
    <location>
        <begin position="6"/>
        <end position="91"/>
    </location>
</feature>
<dbReference type="InterPro" id="IPR004107">
    <property type="entry name" value="Integrase_SAM-like_N"/>
</dbReference>
<evidence type="ECO:0000313" key="13">
    <source>
        <dbReference type="EMBL" id="KKN07807.1"/>
    </source>
</evidence>
<keyword evidence="6" id="KW-0159">Chromosome partition</keyword>
<keyword evidence="7" id="KW-0229">DNA integration</keyword>